<dbReference type="PROSITE" id="PS50850">
    <property type="entry name" value="MFS"/>
    <property type="match status" value="1"/>
</dbReference>
<dbReference type="InterPro" id="IPR036259">
    <property type="entry name" value="MFS_trans_sf"/>
</dbReference>
<keyword evidence="3 7" id="KW-0812">Transmembrane</keyword>
<reference evidence="9" key="1">
    <citation type="submission" date="2023-01" db="EMBL/GenBank/DDBJ databases">
        <title>The chitinases involved in constricting ring structure development in the nematode-trapping fungus Drechslerella dactyloides.</title>
        <authorList>
            <person name="Wang R."/>
            <person name="Zhang L."/>
            <person name="Tang P."/>
            <person name="Li S."/>
            <person name="Liang L."/>
        </authorList>
    </citation>
    <scope>NUCLEOTIDE SEQUENCE</scope>
    <source>
        <strain evidence="9">YMF1.00031</strain>
    </source>
</reference>
<dbReference type="GO" id="GO:0000329">
    <property type="term" value="C:fungal-type vacuole membrane"/>
    <property type="evidence" value="ECO:0007669"/>
    <property type="project" value="TreeGrafter"/>
</dbReference>
<feature type="transmembrane region" description="Helical" evidence="7">
    <location>
        <begin position="368"/>
        <end position="392"/>
    </location>
</feature>
<dbReference type="GO" id="GO:0015174">
    <property type="term" value="F:basic amino acid transmembrane transporter activity"/>
    <property type="evidence" value="ECO:0007669"/>
    <property type="project" value="TreeGrafter"/>
</dbReference>
<keyword evidence="5 7" id="KW-0472">Membrane</keyword>
<dbReference type="Gene3D" id="1.20.1250.20">
    <property type="entry name" value="MFS general substrate transporter like domains"/>
    <property type="match status" value="2"/>
</dbReference>
<feature type="transmembrane region" description="Helical" evidence="7">
    <location>
        <begin position="41"/>
        <end position="63"/>
    </location>
</feature>
<dbReference type="PANTHER" id="PTHR23501:SF191">
    <property type="entry name" value="VACUOLAR BASIC AMINO ACID TRANSPORTER 4"/>
    <property type="match status" value="1"/>
</dbReference>
<feature type="transmembrane region" description="Helical" evidence="7">
    <location>
        <begin position="503"/>
        <end position="524"/>
    </location>
</feature>
<evidence type="ECO:0000256" key="5">
    <source>
        <dbReference type="ARBA" id="ARBA00023136"/>
    </source>
</evidence>
<feature type="transmembrane region" description="Helical" evidence="7">
    <location>
        <begin position="398"/>
        <end position="420"/>
    </location>
</feature>
<dbReference type="AlphaFoldDB" id="A0AAD6NGX2"/>
<feature type="compositionally biased region" description="Basic and acidic residues" evidence="6">
    <location>
        <begin position="1"/>
        <end position="12"/>
    </location>
</feature>
<keyword evidence="2" id="KW-0813">Transport</keyword>
<evidence type="ECO:0000313" key="9">
    <source>
        <dbReference type="EMBL" id="KAJ6256163.1"/>
    </source>
</evidence>
<dbReference type="EMBL" id="JAQGDS010000014">
    <property type="protein sequence ID" value="KAJ6256163.1"/>
    <property type="molecule type" value="Genomic_DNA"/>
</dbReference>
<dbReference type="PANTHER" id="PTHR23501">
    <property type="entry name" value="MAJOR FACILITATOR SUPERFAMILY"/>
    <property type="match status" value="1"/>
</dbReference>
<dbReference type="InterPro" id="IPR011701">
    <property type="entry name" value="MFS"/>
</dbReference>
<sequence>MPSDNDRSRAADDGDDDGEAAPLLRKPDDTPFVGDISAARLWSILGATWVGVFLASLDSTIIATLLGPISSSFTSFSTISWVASGYLITNSAFQPLSGRLTDIFGRRAGLLAANAAFGIGTLMCGLARDEYVLIAGRLIAGAGGGCLNAISTFVASDLIPLRRRGLYQGLGNLVFGTGAGLGGFIGGLFNDSALGWRWAFLFQLPIIAVSAVAVALLVDIPVRNTGTTAAALSRVDFFGATTLVSALILLLVGLNTGGSMLPWTHPLVVTSIALSLLLLAAFVRAESRTDEPIIPVKLLLQRTAWSACLANWLFVMAVYALLFYGPLYFQLQGHSATASGLRLLPNSIGLSVGSLLTGYIMRSTGRYYTLGVVINSVFVAATAGITMFGLQTGDVPQFVAYFFVGYGYGGMLTVTLIALISSVPHEHQAVITSASYAFRATGSTIGVTVAGATFQNVLKSQLEKRVAGRGHGADEVVRRVRGSFDEVFKVPLRWRGEVMQAEMAALTAVFTVALVIAVGGWVAGACLGVHKLHSTLSREEEIAEEQEEDAVEVRA</sequence>
<evidence type="ECO:0000256" key="3">
    <source>
        <dbReference type="ARBA" id="ARBA00022692"/>
    </source>
</evidence>
<evidence type="ECO:0000313" key="10">
    <source>
        <dbReference type="Proteomes" id="UP001221413"/>
    </source>
</evidence>
<keyword evidence="10" id="KW-1185">Reference proteome</keyword>
<feature type="transmembrane region" description="Helical" evidence="7">
    <location>
        <begin position="304"/>
        <end position="323"/>
    </location>
</feature>
<dbReference type="SUPFAM" id="SSF103473">
    <property type="entry name" value="MFS general substrate transporter"/>
    <property type="match status" value="1"/>
</dbReference>
<feature type="transmembrane region" description="Helical" evidence="7">
    <location>
        <begin position="263"/>
        <end position="283"/>
    </location>
</feature>
<evidence type="ECO:0000259" key="8">
    <source>
        <dbReference type="PROSITE" id="PS50850"/>
    </source>
</evidence>
<feature type="transmembrane region" description="Helical" evidence="7">
    <location>
        <begin position="237"/>
        <end position="257"/>
    </location>
</feature>
<comment type="caution">
    <text evidence="9">The sequence shown here is derived from an EMBL/GenBank/DDBJ whole genome shotgun (WGS) entry which is preliminary data.</text>
</comment>
<dbReference type="InterPro" id="IPR020846">
    <property type="entry name" value="MFS_dom"/>
</dbReference>
<feature type="transmembrane region" description="Helical" evidence="7">
    <location>
        <begin position="134"/>
        <end position="154"/>
    </location>
</feature>
<gene>
    <name evidence="9" type="ORF">Dda_8998</name>
</gene>
<feature type="region of interest" description="Disordered" evidence="6">
    <location>
        <begin position="1"/>
        <end position="26"/>
    </location>
</feature>
<comment type="subcellular location">
    <subcellularLocation>
        <location evidence="1">Endomembrane system</location>
        <topology evidence="1">Multi-pass membrane protein</topology>
    </subcellularLocation>
</comment>
<evidence type="ECO:0000256" key="2">
    <source>
        <dbReference type="ARBA" id="ARBA00022448"/>
    </source>
</evidence>
<protein>
    <recommendedName>
        <fullName evidence="8">Major facilitator superfamily (MFS) profile domain-containing protein</fullName>
    </recommendedName>
</protein>
<evidence type="ECO:0000256" key="4">
    <source>
        <dbReference type="ARBA" id="ARBA00022989"/>
    </source>
</evidence>
<dbReference type="Proteomes" id="UP001221413">
    <property type="component" value="Unassembled WGS sequence"/>
</dbReference>
<evidence type="ECO:0000256" key="6">
    <source>
        <dbReference type="SAM" id="MobiDB-lite"/>
    </source>
</evidence>
<keyword evidence="4 7" id="KW-1133">Transmembrane helix</keyword>
<feature type="transmembrane region" description="Helical" evidence="7">
    <location>
        <begin position="69"/>
        <end position="88"/>
    </location>
</feature>
<dbReference type="GO" id="GO:0012505">
    <property type="term" value="C:endomembrane system"/>
    <property type="evidence" value="ECO:0007669"/>
    <property type="project" value="UniProtKB-SubCell"/>
</dbReference>
<dbReference type="Pfam" id="PF07690">
    <property type="entry name" value="MFS_1"/>
    <property type="match status" value="1"/>
</dbReference>
<name>A0AAD6NGX2_DREDA</name>
<accession>A0AAD6NGX2</accession>
<feature type="transmembrane region" description="Helical" evidence="7">
    <location>
        <begin position="166"/>
        <end position="189"/>
    </location>
</feature>
<feature type="transmembrane region" description="Helical" evidence="7">
    <location>
        <begin position="343"/>
        <end position="361"/>
    </location>
</feature>
<feature type="transmembrane region" description="Helical" evidence="7">
    <location>
        <begin position="195"/>
        <end position="217"/>
    </location>
</feature>
<evidence type="ECO:0000256" key="7">
    <source>
        <dbReference type="SAM" id="Phobius"/>
    </source>
</evidence>
<organism evidence="9 10">
    <name type="scientific">Drechslerella dactyloides</name>
    <name type="common">Nematode-trapping fungus</name>
    <name type="synonym">Arthrobotrys dactyloides</name>
    <dbReference type="NCBI Taxonomy" id="74499"/>
    <lineage>
        <taxon>Eukaryota</taxon>
        <taxon>Fungi</taxon>
        <taxon>Dikarya</taxon>
        <taxon>Ascomycota</taxon>
        <taxon>Pezizomycotina</taxon>
        <taxon>Orbiliomycetes</taxon>
        <taxon>Orbiliales</taxon>
        <taxon>Orbiliaceae</taxon>
        <taxon>Drechslerella</taxon>
    </lineage>
</organism>
<proteinExistence type="predicted"/>
<feature type="domain" description="Major facilitator superfamily (MFS) profile" evidence="8">
    <location>
        <begin position="44"/>
        <end position="519"/>
    </location>
</feature>
<feature type="transmembrane region" description="Helical" evidence="7">
    <location>
        <begin position="108"/>
        <end position="128"/>
    </location>
</feature>
<evidence type="ECO:0000256" key="1">
    <source>
        <dbReference type="ARBA" id="ARBA00004127"/>
    </source>
</evidence>